<feature type="non-terminal residue" evidence="1">
    <location>
        <position position="1"/>
    </location>
</feature>
<sequence length="95" mass="10999">MRVYDICTSIEHPTNAYHTLQKTEPNNAKNSLEDLVKQMTTSNIQFQQNVTATIQDLQMHIRQLATIVNQFPQAYMSVITLRSGKELPQQQIYMD</sequence>
<dbReference type="AlphaFoldDB" id="A0A371F246"/>
<name>A0A371F246_MUCPR</name>
<evidence type="ECO:0000313" key="2">
    <source>
        <dbReference type="Proteomes" id="UP000257109"/>
    </source>
</evidence>
<comment type="caution">
    <text evidence="1">The sequence shown here is derived from an EMBL/GenBank/DDBJ whole genome shotgun (WGS) entry which is preliminary data.</text>
</comment>
<dbReference type="OrthoDB" id="1751104at2759"/>
<gene>
    <name evidence="1" type="ORF">CR513_48166</name>
</gene>
<organism evidence="1 2">
    <name type="scientific">Mucuna pruriens</name>
    <name type="common">Velvet bean</name>
    <name type="synonym">Dolichos pruriens</name>
    <dbReference type="NCBI Taxonomy" id="157652"/>
    <lineage>
        <taxon>Eukaryota</taxon>
        <taxon>Viridiplantae</taxon>
        <taxon>Streptophyta</taxon>
        <taxon>Embryophyta</taxon>
        <taxon>Tracheophyta</taxon>
        <taxon>Spermatophyta</taxon>
        <taxon>Magnoliopsida</taxon>
        <taxon>eudicotyledons</taxon>
        <taxon>Gunneridae</taxon>
        <taxon>Pentapetalae</taxon>
        <taxon>rosids</taxon>
        <taxon>fabids</taxon>
        <taxon>Fabales</taxon>
        <taxon>Fabaceae</taxon>
        <taxon>Papilionoideae</taxon>
        <taxon>50 kb inversion clade</taxon>
        <taxon>NPAAA clade</taxon>
        <taxon>indigoferoid/millettioid clade</taxon>
        <taxon>Phaseoleae</taxon>
        <taxon>Mucuna</taxon>
    </lineage>
</organism>
<reference evidence="1" key="1">
    <citation type="submission" date="2018-05" db="EMBL/GenBank/DDBJ databases">
        <title>Draft genome of Mucuna pruriens seed.</title>
        <authorList>
            <person name="Nnadi N.E."/>
            <person name="Vos R."/>
            <person name="Hasami M.H."/>
            <person name="Devisetty U.K."/>
            <person name="Aguiy J.C."/>
        </authorList>
    </citation>
    <scope>NUCLEOTIDE SEQUENCE [LARGE SCALE GENOMIC DNA]</scope>
    <source>
        <strain evidence="1">JCA_2017</strain>
    </source>
</reference>
<proteinExistence type="predicted"/>
<accession>A0A371F246</accession>
<dbReference type="EMBL" id="QJKJ01010932">
    <property type="protein sequence ID" value="RDX72366.1"/>
    <property type="molecule type" value="Genomic_DNA"/>
</dbReference>
<protein>
    <submittedName>
        <fullName evidence="1">Uncharacterized protein</fullName>
    </submittedName>
</protein>
<keyword evidence="2" id="KW-1185">Reference proteome</keyword>
<evidence type="ECO:0000313" key="1">
    <source>
        <dbReference type="EMBL" id="RDX72366.1"/>
    </source>
</evidence>
<dbReference type="Proteomes" id="UP000257109">
    <property type="component" value="Unassembled WGS sequence"/>
</dbReference>